<accession>A0A1Y0IQN0</accession>
<dbReference type="InterPro" id="IPR018664">
    <property type="entry name" value="DUF2103_metal-binding"/>
</dbReference>
<protein>
    <recommendedName>
        <fullName evidence="4">Metal-binding protein</fullName>
    </recommendedName>
</protein>
<feature type="compositionally biased region" description="Basic and acidic residues" evidence="1">
    <location>
        <begin position="151"/>
        <end position="189"/>
    </location>
</feature>
<evidence type="ECO:0000256" key="1">
    <source>
        <dbReference type="SAM" id="MobiDB-lite"/>
    </source>
</evidence>
<dbReference type="Pfam" id="PF13025">
    <property type="entry name" value="DUF3886"/>
    <property type="match status" value="1"/>
</dbReference>
<feature type="compositionally biased region" description="Basic and acidic residues" evidence="1">
    <location>
        <begin position="123"/>
        <end position="142"/>
    </location>
</feature>
<feature type="compositionally biased region" description="Basic residues" evidence="1">
    <location>
        <begin position="100"/>
        <end position="112"/>
    </location>
</feature>
<name>A0A1Y0IQN0_9BACL</name>
<keyword evidence="3" id="KW-1185">Reference proteome</keyword>
<evidence type="ECO:0000313" key="3">
    <source>
        <dbReference type="Proteomes" id="UP000195437"/>
    </source>
</evidence>
<dbReference type="Proteomes" id="UP000195437">
    <property type="component" value="Chromosome"/>
</dbReference>
<gene>
    <name evidence="2" type="ORF">CBW65_11975</name>
</gene>
<dbReference type="KEGG" id="tum:CBW65_11975"/>
<dbReference type="Pfam" id="PF09876">
    <property type="entry name" value="DUF2103"/>
    <property type="match status" value="1"/>
</dbReference>
<sequence length="207" mass="24361">MSRKHRHRENKVKKMHTIIGGYEKVLEELGTIPQVRSVITGVISPHKSEREELTFQYFTDTGLKLLAKTTEAIQEIFIVCEDSDKQRVLEELRTRGHLKEKVKKMKKGKSKSKSSGQNAGQRDPLDNYRVGKGDMPKEKGTTLKDMLNPEMLKKLQEKSSEMKEQERVQQDQRRQAEVTRREKEQKELENNFEYLLKQSKQNWKDFK</sequence>
<organism evidence="2 3">
    <name type="scientific">Tumebacillus avium</name>
    <dbReference type="NCBI Taxonomy" id="1903704"/>
    <lineage>
        <taxon>Bacteria</taxon>
        <taxon>Bacillati</taxon>
        <taxon>Bacillota</taxon>
        <taxon>Bacilli</taxon>
        <taxon>Bacillales</taxon>
        <taxon>Alicyclobacillaceae</taxon>
        <taxon>Tumebacillus</taxon>
    </lineage>
</organism>
<reference evidence="3" key="1">
    <citation type="submission" date="2017-05" db="EMBL/GenBank/DDBJ databases">
        <authorList>
            <person name="Sung H."/>
        </authorList>
    </citation>
    <scope>NUCLEOTIDE SEQUENCE [LARGE SCALE GENOMIC DNA]</scope>
    <source>
        <strain evidence="3">AR23208</strain>
    </source>
</reference>
<dbReference type="InterPro" id="IPR024980">
    <property type="entry name" value="DUF3886"/>
</dbReference>
<evidence type="ECO:0008006" key="4">
    <source>
        <dbReference type="Google" id="ProtNLM"/>
    </source>
</evidence>
<dbReference type="EMBL" id="CP021434">
    <property type="protein sequence ID" value="ARU61654.1"/>
    <property type="molecule type" value="Genomic_DNA"/>
</dbReference>
<proteinExistence type="predicted"/>
<dbReference type="RefSeq" id="WP_087457033.1">
    <property type="nucleotide sequence ID" value="NZ_CP021434.1"/>
</dbReference>
<evidence type="ECO:0000313" key="2">
    <source>
        <dbReference type="EMBL" id="ARU61654.1"/>
    </source>
</evidence>
<feature type="region of interest" description="Disordered" evidence="1">
    <location>
        <begin position="99"/>
        <end position="190"/>
    </location>
</feature>
<dbReference type="OrthoDB" id="2679911at2"/>
<dbReference type="AlphaFoldDB" id="A0A1Y0IQN0"/>